<dbReference type="SMART" id="SM00028">
    <property type="entry name" value="TPR"/>
    <property type="match status" value="3"/>
</dbReference>
<protein>
    <recommendedName>
        <fullName evidence="3">peptidylprolyl isomerase</fullName>
        <ecNumber evidence="3">5.2.1.8</ecNumber>
    </recommendedName>
</protein>
<reference evidence="7 8" key="1">
    <citation type="submission" date="2016-10" db="EMBL/GenBank/DDBJ databases">
        <authorList>
            <person name="Cai Z."/>
        </authorList>
    </citation>
    <scope>NUCLEOTIDE SEQUENCE [LARGE SCALE GENOMIC DNA]</scope>
</reference>
<keyword evidence="8" id="KW-1185">Reference proteome</keyword>
<dbReference type="Gene3D" id="1.25.40.10">
    <property type="entry name" value="Tetratricopeptide repeat domain"/>
    <property type="match status" value="1"/>
</dbReference>
<evidence type="ECO:0000313" key="8">
    <source>
        <dbReference type="Proteomes" id="UP000256970"/>
    </source>
</evidence>
<dbReference type="InterPro" id="IPR011990">
    <property type="entry name" value="TPR-like_helical_dom_sf"/>
</dbReference>
<dbReference type="Pfam" id="PF00254">
    <property type="entry name" value="FKBP_C"/>
    <property type="match status" value="1"/>
</dbReference>
<dbReference type="PANTHER" id="PTHR46512">
    <property type="entry name" value="PEPTIDYLPROLYL ISOMERASE"/>
    <property type="match status" value="1"/>
</dbReference>
<keyword evidence="1" id="KW-0677">Repeat</keyword>
<evidence type="ECO:0000256" key="1">
    <source>
        <dbReference type="ARBA" id="ARBA00022737"/>
    </source>
</evidence>
<feature type="region of interest" description="Disordered" evidence="5">
    <location>
        <begin position="268"/>
        <end position="297"/>
    </location>
</feature>
<organism evidence="7 8">
    <name type="scientific">Tetradesmus obliquus</name>
    <name type="common">Green alga</name>
    <name type="synonym">Acutodesmus obliquus</name>
    <dbReference type="NCBI Taxonomy" id="3088"/>
    <lineage>
        <taxon>Eukaryota</taxon>
        <taxon>Viridiplantae</taxon>
        <taxon>Chlorophyta</taxon>
        <taxon>core chlorophytes</taxon>
        <taxon>Chlorophyceae</taxon>
        <taxon>CS clade</taxon>
        <taxon>Sphaeropleales</taxon>
        <taxon>Scenedesmaceae</taxon>
        <taxon>Tetradesmus</taxon>
    </lineage>
</organism>
<dbReference type="EMBL" id="FNXT01000316">
    <property type="protein sequence ID" value="SZX63427.1"/>
    <property type="molecule type" value="Genomic_DNA"/>
</dbReference>
<comment type="catalytic activity">
    <reaction evidence="3">
        <text>[protein]-peptidylproline (omega=180) = [protein]-peptidylproline (omega=0)</text>
        <dbReference type="Rhea" id="RHEA:16237"/>
        <dbReference type="Rhea" id="RHEA-COMP:10747"/>
        <dbReference type="Rhea" id="RHEA-COMP:10748"/>
        <dbReference type="ChEBI" id="CHEBI:83833"/>
        <dbReference type="ChEBI" id="CHEBI:83834"/>
        <dbReference type="EC" id="5.2.1.8"/>
    </reaction>
</comment>
<dbReference type="InterPro" id="IPR019734">
    <property type="entry name" value="TPR_rpt"/>
</dbReference>
<keyword evidence="2 4" id="KW-0802">TPR repeat</keyword>
<feature type="compositionally biased region" description="Basic and acidic residues" evidence="5">
    <location>
        <begin position="27"/>
        <end position="43"/>
    </location>
</feature>
<evidence type="ECO:0000256" key="2">
    <source>
        <dbReference type="ARBA" id="ARBA00022803"/>
    </source>
</evidence>
<dbReference type="Pfam" id="PF13431">
    <property type="entry name" value="TPR_17"/>
    <property type="match status" value="1"/>
</dbReference>
<feature type="region of interest" description="Disordered" evidence="5">
    <location>
        <begin position="27"/>
        <end position="64"/>
    </location>
</feature>
<evidence type="ECO:0000256" key="4">
    <source>
        <dbReference type="PROSITE-ProRule" id="PRU00339"/>
    </source>
</evidence>
<feature type="repeat" description="TPR" evidence="4">
    <location>
        <begin position="652"/>
        <end position="685"/>
    </location>
</feature>
<dbReference type="PROSITE" id="PS50059">
    <property type="entry name" value="FKBP_PPIASE"/>
    <property type="match status" value="1"/>
</dbReference>
<dbReference type="InterPro" id="IPR050754">
    <property type="entry name" value="FKBP4/5/8-like"/>
</dbReference>
<evidence type="ECO:0000256" key="5">
    <source>
        <dbReference type="SAM" id="MobiDB-lite"/>
    </source>
</evidence>
<name>A0A383VCY1_TETOB</name>
<feature type="domain" description="PPIase FKBP-type" evidence="6">
    <location>
        <begin position="67"/>
        <end position="165"/>
    </location>
</feature>
<evidence type="ECO:0000259" key="6">
    <source>
        <dbReference type="PROSITE" id="PS50059"/>
    </source>
</evidence>
<dbReference type="Proteomes" id="UP000256970">
    <property type="component" value="Unassembled WGS sequence"/>
</dbReference>
<keyword evidence="3" id="KW-0413">Isomerase</keyword>
<feature type="compositionally biased region" description="Polar residues" evidence="5">
    <location>
        <begin position="52"/>
        <end position="64"/>
    </location>
</feature>
<dbReference type="Gene3D" id="3.10.50.40">
    <property type="match status" value="4"/>
</dbReference>
<dbReference type="InterPro" id="IPR046357">
    <property type="entry name" value="PPIase_dom_sf"/>
</dbReference>
<gene>
    <name evidence="7" type="ORF">BQ4739_LOCUS3974</name>
</gene>
<dbReference type="EC" id="5.2.1.8" evidence="3"/>
<dbReference type="PROSITE" id="PS50005">
    <property type="entry name" value="TPR"/>
    <property type="match status" value="2"/>
</dbReference>
<feature type="compositionally biased region" description="Low complexity" evidence="5">
    <location>
        <begin position="268"/>
        <end position="289"/>
    </location>
</feature>
<feature type="repeat" description="TPR" evidence="4">
    <location>
        <begin position="686"/>
        <end position="719"/>
    </location>
</feature>
<dbReference type="GO" id="GO:0003755">
    <property type="term" value="F:peptidyl-prolyl cis-trans isomerase activity"/>
    <property type="evidence" value="ECO:0007669"/>
    <property type="project" value="UniProtKB-KW"/>
</dbReference>
<evidence type="ECO:0000313" key="7">
    <source>
        <dbReference type="EMBL" id="SZX63427.1"/>
    </source>
</evidence>
<accession>A0A383VCY1</accession>
<dbReference type="AlphaFoldDB" id="A0A383VCY1"/>
<proteinExistence type="predicted"/>
<dbReference type="SUPFAM" id="SSF54534">
    <property type="entry name" value="FKBP-like"/>
    <property type="match status" value="3"/>
</dbReference>
<evidence type="ECO:0000256" key="3">
    <source>
        <dbReference type="PROSITE-ProRule" id="PRU00277"/>
    </source>
</evidence>
<dbReference type="InterPro" id="IPR001179">
    <property type="entry name" value="PPIase_FKBP_dom"/>
</dbReference>
<dbReference type="SUPFAM" id="SSF48452">
    <property type="entry name" value="TPR-like"/>
    <property type="match status" value="1"/>
</dbReference>
<keyword evidence="3" id="KW-0697">Rotamase</keyword>
<dbReference type="PANTHER" id="PTHR46512:SF8">
    <property type="entry name" value="PEPTIDYLPROLYL ISOMERASE"/>
    <property type="match status" value="1"/>
</dbReference>
<sequence length="752" mass="81558">MPGTLPGLRKFLDQLKQTEVEKLIEPELKAEKKERDSKIKEEQDLAAGAVLETTTEAGQGTRTPQEGDLVYVHYSVSSAEDDLFYSTWADEGGSGQPLAFVLCKGWRAPRAWELALLGMTRGMRKRLKVQPNYGYQHPECKMVPPAGVPSDSSVLQFDLKLVNWYPKDEVRVAGEDSTMFKRVLRESDKWEVARAPNEVSFSCEARTPAYDGTQCSGFKFFSISPEQQLTVQLGQAPLPAGLEAAISQMSKGEKSVFILPADQLAAPAASSSTQQAGQGQQSSSSQQQQEALIPQPPAKAVQVELSIQLHNLVQVRDMTGDGSVTKKRLREGHGDFPVDCPLQDTTVRLHYRVRSLAGGKPGPWLFDSLQALDSSSRSSSISRAADADWGAEASAACAAAAASAAGGEEDEDCKDGDGGGSSCTAGAAAGTAAAAGCVEADTGAGELPEGLEMCVKLMVPGEVASAKCQPKYAYQVRLPGCAFTSNHLLGQAWLGLEMCVKLMVPGEVASAKCQPKYAYQVRLPGCVLTYRHVLGLDMFVKLMVPGEVASAKCQPKYAYQGRHDAPPGLEASAPVEFQVLLLGFEREGYWQNLSWGQRWALAERLKAKGNALFKEKKFAYASNRYTHLLRLIESTRDFEDQVQLDTADNLKASLLANLALAAFQQEEYARSIEWCDKALHMDPDNAKVLFRKGKALSMKGDYEEAQEHLAAAVTLDASFGADVEAAQAANSQRAKAAAQKQKQQFKNFFSKS</sequence>
<dbReference type="STRING" id="3088.A0A383VCY1"/>